<dbReference type="InterPro" id="IPR054491">
    <property type="entry name" value="MGH1-like_GH"/>
</dbReference>
<dbReference type="Proteomes" id="UP001500301">
    <property type="component" value="Unassembled WGS sequence"/>
</dbReference>
<accession>A0ABP6UTI0</accession>
<dbReference type="RefSeq" id="WP_218235109.1">
    <property type="nucleotide sequence ID" value="NZ_BAABBB010000003.1"/>
</dbReference>
<protein>
    <submittedName>
        <fullName evidence="3">Glycogen debranching N-terminal domain-containing protein</fullName>
    </submittedName>
</protein>
<reference evidence="4" key="1">
    <citation type="journal article" date="2019" name="Int. J. Syst. Evol. Microbiol.">
        <title>The Global Catalogue of Microorganisms (GCM) 10K type strain sequencing project: providing services to taxonomists for standard genome sequencing and annotation.</title>
        <authorList>
            <consortium name="The Broad Institute Genomics Platform"/>
            <consortium name="The Broad Institute Genome Sequencing Center for Infectious Disease"/>
            <person name="Wu L."/>
            <person name="Ma J."/>
        </authorList>
    </citation>
    <scope>NUCLEOTIDE SEQUENCE [LARGE SCALE GENOMIC DNA]</scope>
    <source>
        <strain evidence="4">JCM 17460</strain>
    </source>
</reference>
<evidence type="ECO:0000313" key="4">
    <source>
        <dbReference type="Proteomes" id="UP001500301"/>
    </source>
</evidence>
<sequence>MTEPWLFTEAPAALAASSVTLMEGTTFCIGDRAGDLGGVDPGGLFVRDTRMLRVWDLTVEGRRPAPLTVHHETPYAAVHVGHLRLPAESGAHEIVVTRHRVVGDGLREEISLVNCTPRHRRVAMELAVASDLADIFEVKDGRAGESSLPARVIQPNHLRIEGVPDRGYGLVVVPDGAARATPSGISWTVDLGPHGSWSTILEVVVSAGGVVLEPHHPRDVPVREALPYRRRAEWWATAPRLDTPDARVRGLLQTSVEDLGILRIFDSDDPDHPVVAAGAPWFMALFGRDALISSLMMLPLSPELALDTCHVLAAHQGRQRDAVSEEEPGRILHELRLGPAGTLALGGGSAYFGSVDATPLFVVAVGQVARWSGPAAVTPDLLQAVDRALDWITESSDRDGFLSYVRKTPNGLRNQGWKDSWDGVNFADGRLAEPPIALAEVQGYVYAAFRARADLADALEGGRHAGEWRRRADDLKERFGQRFWLPDRGWYAAALDRDQQPVDALTSALGHLLWSGIVDLRLADQVVSHLLSPELFSGWGIRTLASSMGRYDPLSYHNGSVWPHDTALCVSGLARYGYTVEAARVANALLDAARVFDHRLPELFGGFDRATTGIPVPYPAACSPQAWAAAAPVEIMRSLLGLEPGQDGLECEPFLPDQMLPLRLDGLRWRGATYTIEVDPAGRHRMGPGS</sequence>
<feature type="domain" description="Putative glycogen debranching enzyme N-terminal" evidence="1">
    <location>
        <begin position="21"/>
        <end position="199"/>
    </location>
</feature>
<evidence type="ECO:0000313" key="3">
    <source>
        <dbReference type="EMBL" id="GAA3517907.1"/>
    </source>
</evidence>
<gene>
    <name evidence="3" type="ORF">GCM10022263_01990</name>
</gene>
<evidence type="ECO:0000259" key="2">
    <source>
        <dbReference type="Pfam" id="PF22422"/>
    </source>
</evidence>
<feature type="domain" description="Mannosylglycerate hydrolase MGH1-like glycoside hydrolase" evidence="2">
    <location>
        <begin position="372"/>
        <end position="594"/>
    </location>
</feature>
<dbReference type="Pfam" id="PF14742">
    <property type="entry name" value="GDE_N_bis"/>
    <property type="match status" value="1"/>
</dbReference>
<dbReference type="Pfam" id="PF22422">
    <property type="entry name" value="MGH1-like_GH"/>
    <property type="match status" value="1"/>
</dbReference>
<comment type="caution">
    <text evidence="3">The sequence shown here is derived from an EMBL/GenBank/DDBJ whole genome shotgun (WGS) entry which is preliminary data.</text>
</comment>
<keyword evidence="4" id="KW-1185">Reference proteome</keyword>
<dbReference type="EMBL" id="BAABBB010000003">
    <property type="protein sequence ID" value="GAA3517907.1"/>
    <property type="molecule type" value="Genomic_DNA"/>
</dbReference>
<name>A0ABP6UTI0_9ACTN</name>
<dbReference type="InterPro" id="IPR032856">
    <property type="entry name" value="GDE_N_bis"/>
</dbReference>
<proteinExistence type="predicted"/>
<evidence type="ECO:0000259" key="1">
    <source>
        <dbReference type="Pfam" id="PF14742"/>
    </source>
</evidence>
<organism evidence="3 4">
    <name type="scientific">Nocardioides daeguensis</name>
    <dbReference type="NCBI Taxonomy" id="908359"/>
    <lineage>
        <taxon>Bacteria</taxon>
        <taxon>Bacillati</taxon>
        <taxon>Actinomycetota</taxon>
        <taxon>Actinomycetes</taxon>
        <taxon>Propionibacteriales</taxon>
        <taxon>Nocardioidaceae</taxon>
        <taxon>Nocardioides</taxon>
    </lineage>
</organism>